<proteinExistence type="predicted"/>
<evidence type="ECO:0000313" key="1">
    <source>
        <dbReference type="EMBL" id="KAI4388185.1"/>
    </source>
</evidence>
<name>A0ACB9S9X8_9MYRT</name>
<accession>A0ACB9S9X8</accession>
<evidence type="ECO:0000313" key="2">
    <source>
        <dbReference type="Proteomes" id="UP001057402"/>
    </source>
</evidence>
<reference evidence="2" key="1">
    <citation type="journal article" date="2023" name="Front. Plant Sci.">
        <title>Chromosomal-level genome assembly of Melastoma candidum provides insights into trichome evolution.</title>
        <authorList>
            <person name="Zhong Y."/>
            <person name="Wu W."/>
            <person name="Sun C."/>
            <person name="Zou P."/>
            <person name="Liu Y."/>
            <person name="Dai S."/>
            <person name="Zhou R."/>
        </authorList>
    </citation>
    <scope>NUCLEOTIDE SEQUENCE [LARGE SCALE GENOMIC DNA]</scope>
</reference>
<keyword evidence="2" id="KW-1185">Reference proteome</keyword>
<protein>
    <submittedName>
        <fullName evidence="1">Uncharacterized protein</fullName>
    </submittedName>
</protein>
<comment type="caution">
    <text evidence="1">The sequence shown here is derived from an EMBL/GenBank/DDBJ whole genome shotgun (WGS) entry which is preliminary data.</text>
</comment>
<dbReference type="Proteomes" id="UP001057402">
    <property type="component" value="Chromosome 1"/>
</dbReference>
<dbReference type="EMBL" id="CM042880">
    <property type="protein sequence ID" value="KAI4388185.1"/>
    <property type="molecule type" value="Genomic_DNA"/>
</dbReference>
<organism evidence="1 2">
    <name type="scientific">Melastoma candidum</name>
    <dbReference type="NCBI Taxonomy" id="119954"/>
    <lineage>
        <taxon>Eukaryota</taxon>
        <taxon>Viridiplantae</taxon>
        <taxon>Streptophyta</taxon>
        <taxon>Embryophyta</taxon>
        <taxon>Tracheophyta</taxon>
        <taxon>Spermatophyta</taxon>
        <taxon>Magnoliopsida</taxon>
        <taxon>eudicotyledons</taxon>
        <taxon>Gunneridae</taxon>
        <taxon>Pentapetalae</taxon>
        <taxon>rosids</taxon>
        <taxon>malvids</taxon>
        <taxon>Myrtales</taxon>
        <taxon>Melastomataceae</taxon>
        <taxon>Melastomatoideae</taxon>
        <taxon>Melastomateae</taxon>
        <taxon>Melastoma</taxon>
    </lineage>
</organism>
<sequence length="338" mass="37876">MVVDDKPSAHLREIVPLCGRHAGSVSSSSRSTVTKEEHPSSISGRRLVNGKSFVSPLRRFHLVDSDSDNSQTKSESLIVDNGIFDVSCKAAKCASEQKASVIRVRRKGESSSKHGAEDLWKIFSPVKSFHISTPALDKVCEEYYQNQSRKVHAPASFGDDECHNHTTTTRMIQSHPEGNFEHPPAHRYFFHKDPNIRNLVRRRLPHVSHIVGADSQENKQSAGSRIDYMHQFAHGESSRKASTVEQKTNLKKRWRARSRATHSKTEESQCSSGWVDPKTSCDIPMNAGKKWVQVTGKSAGHWYTAPGGSKVYITGKGQELTGRSAYRCYSRVRHKVNQ</sequence>
<gene>
    <name evidence="1" type="ORF">MLD38_000538</name>
</gene>